<reference evidence="2" key="1">
    <citation type="submission" date="2019-05" db="EMBL/GenBank/DDBJ databases">
        <title>Complete Genome Sequence of Serratia marcescens Myophage Moabite.</title>
        <authorList>
            <person name="Price L."/>
            <person name="Rohren M."/>
            <person name="Newkirk H."/>
            <person name="Liu M."/>
            <person name="Ramsey J."/>
        </authorList>
    </citation>
    <scope>NUCLEOTIDE SEQUENCE [LARGE SCALE GENOMIC DNA]</scope>
</reference>
<sequence length="129" mass="15014">MKKLIIGVVALMLAVSFSISFSYAKDPVVFREGYIFEAIFTGDVVHVKTFDSGVNCTYDSRVDNVDEFEGKYYTMRYSCWIIPAKYFNSVHLTYYYDSDTFNLIYRRNSKGEIIYEGIWAAKDVLDVRQ</sequence>
<accession>A0A4Y5TPJ9</accession>
<keyword evidence="2" id="KW-1185">Reference proteome</keyword>
<proteinExistence type="predicted"/>
<organism evidence="1 2">
    <name type="scientific">Serratia phage Moabite</name>
    <dbReference type="NCBI Taxonomy" id="2587814"/>
    <lineage>
        <taxon>Viruses</taxon>
        <taxon>Duplodnaviria</taxon>
        <taxon>Heunggongvirae</taxon>
        <taxon>Uroviricota</taxon>
        <taxon>Caudoviricetes</taxon>
        <taxon>Chimalliviridae</taxon>
        <taxon>Moabitevirus</taxon>
        <taxon>Moabitevirus moabite</taxon>
    </lineage>
</organism>
<evidence type="ECO:0000313" key="1">
    <source>
        <dbReference type="EMBL" id="QDB71294.1"/>
    </source>
</evidence>
<dbReference type="Proteomes" id="UP000319063">
    <property type="component" value="Segment"/>
</dbReference>
<name>A0A4Y5TPJ9_9CAUD</name>
<dbReference type="EMBL" id="MK994515">
    <property type="protein sequence ID" value="QDB71294.1"/>
    <property type="molecule type" value="Genomic_DNA"/>
</dbReference>
<evidence type="ECO:0000313" key="2">
    <source>
        <dbReference type="Proteomes" id="UP000319063"/>
    </source>
</evidence>
<gene>
    <name evidence="1" type="ORF">CPT_Moabite_264</name>
</gene>
<protein>
    <submittedName>
        <fullName evidence="1">Uncharacterized protein</fullName>
    </submittedName>
</protein>